<sequence>MKVKSPIPLDPGNGVVVYLWIIDTDMNPDTGQRHVFVGSEYNVRVAFYDGHWQGWVDITPEGGQKTGGGPCPVFIDNDTVSILVKRSQIGNASSFSWEVSASDDRGGFDGADTYAVAHILSEVPSTGVALDVLLSPSQLVLAKGETAGKLTVTVRGQSGERLPFSTVKFFADYPSLVNFTTSGEVYAVPGKVGHCWLTAKVDGIMSSNHVEVTVGSMLLLPPILLLSLDSPTGKLSVEACDAYGNRVTPRTVEYSSSSPSVATVDNSGVVTAIRPPKTFGETPIISAKINGVPVPNVVVARVTQDNLGLTMKALPGKHVVFYIPEQPIQGYDYQKIFSDYDVVRITDIGYELESEATGVVPYGGDTLFLVDDPGHEDGTVPCGLSGNPIRLGSSVDKPASCMISCSGTGFPAWFVYFHEMGHDFTLEGVKPAQFFFGGANHTVVYVEGLATALAMYVAKMIKERASIYNISSNIVNNVITLWHFGSTPSLDQYVKNGAHYDQMNPDVLDEIIDVICTKYGYDSLYRFYSLFLPRDVPFSFTIDTDAKQATVFVAALSAATGADLRPQFREWGFPIDDEFYARIWDEVNWLVNQRVSNYLIVARGTDNGIYFAVYNDTSKLSWSKLPGMTSNAPSTTLSKCYEDRAYIVVRGMDSGIYFGYLDLKTQKFTGWSRLPGNTPSRPMIISGRDVGLDCKIFLVVRGMDNRIYFNIYDELNSNWTGWKTIPTGITIDAPSVSLVNEKLHIVVRGSDGSSLWYGYLNIDKLTFSGWKYLPGQSPSQPFMTSDGLNIWLVVRGMDNKVYLASTRTGNDWSEWKGIYTGDTLEAPVLEIADYQHLHLLVIGSDRLSIWYTKLLRDGTQVLPWFKLPGLSPSPLAFVQLP</sequence>
<comment type="caution">
    <text evidence="2">The sequence shown here is derived from an EMBL/GenBank/DDBJ whole genome shotgun (WGS) entry which is preliminary data.</text>
</comment>
<dbReference type="InterPro" id="IPR008964">
    <property type="entry name" value="Invasin/intimin_cell_adhesion"/>
</dbReference>
<gene>
    <name evidence="2" type="ORF">ENN26_02550</name>
</gene>
<dbReference type="SUPFAM" id="SSF49373">
    <property type="entry name" value="Invasin/intimin cell-adhesion fragments"/>
    <property type="match status" value="1"/>
</dbReference>
<name>A0A7C1GBU5_9CREN</name>
<organism evidence="2">
    <name type="scientific">Thermofilum adornatum</name>
    <dbReference type="NCBI Taxonomy" id="1365176"/>
    <lineage>
        <taxon>Archaea</taxon>
        <taxon>Thermoproteota</taxon>
        <taxon>Thermoprotei</taxon>
        <taxon>Thermofilales</taxon>
        <taxon>Thermofilaceae</taxon>
        <taxon>Thermofilum</taxon>
    </lineage>
</organism>
<dbReference type="SUPFAM" id="SSF89372">
    <property type="entry name" value="Fucose-specific lectin"/>
    <property type="match status" value="1"/>
</dbReference>
<dbReference type="InterPro" id="IPR042279">
    <property type="entry name" value="Pep_M60_3"/>
</dbReference>
<protein>
    <recommendedName>
        <fullName evidence="1">PLL-like beta propeller domain-containing protein</fullName>
    </recommendedName>
</protein>
<feature type="domain" description="PLL-like beta propeller" evidence="1">
    <location>
        <begin position="715"/>
        <end position="853"/>
    </location>
</feature>
<dbReference type="InterPro" id="IPR058502">
    <property type="entry name" value="PLL-like_beta-prop"/>
</dbReference>
<evidence type="ECO:0000313" key="2">
    <source>
        <dbReference type="EMBL" id="HDP14648.1"/>
    </source>
</evidence>
<proteinExistence type="predicted"/>
<dbReference type="Gene3D" id="2.120.10.70">
    <property type="entry name" value="Fucose-specific lectin"/>
    <property type="match status" value="1"/>
</dbReference>
<dbReference type="Pfam" id="PF26607">
    <property type="entry name" value="DUF8189"/>
    <property type="match status" value="1"/>
</dbReference>
<dbReference type="Gene3D" id="1.10.390.30">
    <property type="entry name" value="Peptidase M60, enhancin-like domain 3"/>
    <property type="match status" value="1"/>
</dbReference>
<dbReference type="Gene3D" id="2.60.40.1080">
    <property type="match status" value="1"/>
</dbReference>
<accession>A0A7C1GBU5</accession>
<evidence type="ECO:0000259" key="1">
    <source>
        <dbReference type="Pfam" id="PF26607"/>
    </source>
</evidence>
<dbReference type="EMBL" id="DSAY01000047">
    <property type="protein sequence ID" value="HDP14648.1"/>
    <property type="molecule type" value="Genomic_DNA"/>
</dbReference>
<dbReference type="AlphaFoldDB" id="A0A7C1GBU5"/>
<reference evidence="2" key="1">
    <citation type="journal article" date="2020" name="mSystems">
        <title>Genome- and Community-Level Interaction Insights into Carbon Utilization and Element Cycling Functions of Hydrothermarchaeota in Hydrothermal Sediment.</title>
        <authorList>
            <person name="Zhou Z."/>
            <person name="Liu Y."/>
            <person name="Xu W."/>
            <person name="Pan J."/>
            <person name="Luo Z.H."/>
            <person name="Li M."/>
        </authorList>
    </citation>
    <scope>NUCLEOTIDE SEQUENCE [LARGE SCALE GENOMIC DNA]</scope>
    <source>
        <strain evidence="2">SpSt-116</strain>
    </source>
</reference>